<keyword evidence="5 8" id="KW-1133">Transmembrane helix</keyword>
<feature type="transmembrane region" description="Helical" evidence="8">
    <location>
        <begin position="410"/>
        <end position="434"/>
    </location>
</feature>
<organism evidence="9 10">
    <name type="scientific">Desulfocucumis palustris</name>
    <dbReference type="NCBI Taxonomy" id="1898651"/>
    <lineage>
        <taxon>Bacteria</taxon>
        <taxon>Bacillati</taxon>
        <taxon>Bacillota</taxon>
        <taxon>Clostridia</taxon>
        <taxon>Eubacteriales</taxon>
        <taxon>Desulfocucumaceae</taxon>
        <taxon>Desulfocucumis</taxon>
    </lineage>
</organism>
<reference evidence="10" key="1">
    <citation type="submission" date="2018-02" db="EMBL/GenBank/DDBJ databases">
        <title>Genome sequence of Desulfocucumis palustris strain NAW-5.</title>
        <authorList>
            <person name="Watanabe M."/>
            <person name="Kojima H."/>
            <person name="Fukui M."/>
        </authorList>
    </citation>
    <scope>NUCLEOTIDE SEQUENCE [LARGE SCALE GENOMIC DNA]</scope>
    <source>
        <strain evidence="10">NAW-5</strain>
    </source>
</reference>
<evidence type="ECO:0000256" key="2">
    <source>
        <dbReference type="ARBA" id="ARBA00006772"/>
    </source>
</evidence>
<dbReference type="PANTHER" id="PTHR10283:SF82">
    <property type="entry name" value="SOLUTE CARRIER FAMILY 13 MEMBER 2"/>
    <property type="match status" value="1"/>
</dbReference>
<evidence type="ECO:0000256" key="7">
    <source>
        <dbReference type="ARBA" id="ARBA00031174"/>
    </source>
</evidence>
<feature type="transmembrane region" description="Helical" evidence="8">
    <location>
        <begin position="292"/>
        <end position="309"/>
    </location>
</feature>
<dbReference type="GO" id="GO:0005886">
    <property type="term" value="C:plasma membrane"/>
    <property type="evidence" value="ECO:0007669"/>
    <property type="project" value="TreeGrafter"/>
</dbReference>
<evidence type="ECO:0000313" key="9">
    <source>
        <dbReference type="EMBL" id="GBF33654.1"/>
    </source>
</evidence>
<dbReference type="Proteomes" id="UP000239549">
    <property type="component" value="Unassembled WGS sequence"/>
</dbReference>
<keyword evidence="4 8" id="KW-0812">Transmembrane</keyword>
<evidence type="ECO:0000256" key="8">
    <source>
        <dbReference type="SAM" id="Phobius"/>
    </source>
</evidence>
<evidence type="ECO:0000256" key="6">
    <source>
        <dbReference type="ARBA" id="ARBA00023136"/>
    </source>
</evidence>
<accession>A0A2L2XCC9</accession>
<comment type="caution">
    <text evidence="9">The sequence shown here is derived from an EMBL/GenBank/DDBJ whole genome shotgun (WGS) entry which is preliminary data.</text>
</comment>
<dbReference type="GO" id="GO:0008514">
    <property type="term" value="F:organic anion transmembrane transporter activity"/>
    <property type="evidence" value="ECO:0007669"/>
    <property type="project" value="UniProtKB-ARBA"/>
</dbReference>
<feature type="transmembrane region" description="Helical" evidence="8">
    <location>
        <begin position="31"/>
        <end position="50"/>
    </location>
</feature>
<feature type="transmembrane region" description="Helical" evidence="8">
    <location>
        <begin position="315"/>
        <end position="338"/>
    </location>
</feature>
<comment type="similarity">
    <text evidence="2">Belongs to the SLC13A/DASS transporter (TC 2.A.47) family. NADC subfamily.</text>
</comment>
<dbReference type="GO" id="GO:1905039">
    <property type="term" value="P:carboxylic acid transmembrane transport"/>
    <property type="evidence" value="ECO:0007669"/>
    <property type="project" value="UniProtKB-ARBA"/>
</dbReference>
<feature type="transmembrane region" description="Helical" evidence="8">
    <location>
        <begin position="345"/>
        <end position="363"/>
    </location>
</feature>
<gene>
    <name evidence="9" type="ORF">DCCM_2760</name>
</gene>
<comment type="subcellular location">
    <subcellularLocation>
        <location evidence="1">Membrane</location>
        <topology evidence="1">Multi-pass membrane protein</topology>
    </subcellularLocation>
</comment>
<proteinExistence type="inferred from homology"/>
<feature type="transmembrane region" description="Helical" evidence="8">
    <location>
        <begin position="104"/>
        <end position="126"/>
    </location>
</feature>
<evidence type="ECO:0000256" key="3">
    <source>
        <dbReference type="ARBA" id="ARBA00020150"/>
    </source>
</evidence>
<feature type="transmembrane region" description="Helical" evidence="8">
    <location>
        <begin position="62"/>
        <end position="92"/>
    </location>
</feature>
<name>A0A2L2XCC9_9FIRM</name>
<evidence type="ECO:0000256" key="5">
    <source>
        <dbReference type="ARBA" id="ARBA00022989"/>
    </source>
</evidence>
<feature type="transmembrane region" description="Helical" evidence="8">
    <location>
        <begin position="383"/>
        <end position="403"/>
    </location>
</feature>
<dbReference type="OrthoDB" id="9156049at2"/>
<keyword evidence="6 8" id="KW-0472">Membrane</keyword>
<dbReference type="AlphaFoldDB" id="A0A2L2XCC9"/>
<protein>
    <recommendedName>
        <fullName evidence="3">Sodium-dependent dicarboxylate transporter SdcS</fullName>
    </recommendedName>
    <alternativeName>
        <fullName evidence="7">Na(+)/dicarboxylate symporter</fullName>
    </alternativeName>
</protein>
<feature type="transmembrane region" description="Helical" evidence="8">
    <location>
        <begin position="240"/>
        <end position="261"/>
    </location>
</feature>
<keyword evidence="10" id="KW-1185">Reference proteome</keyword>
<evidence type="ECO:0000313" key="10">
    <source>
        <dbReference type="Proteomes" id="UP000239549"/>
    </source>
</evidence>
<feature type="transmembrane region" description="Helical" evidence="8">
    <location>
        <begin position="198"/>
        <end position="220"/>
    </location>
</feature>
<dbReference type="EMBL" id="BFAV01000112">
    <property type="protein sequence ID" value="GBF33654.1"/>
    <property type="molecule type" value="Genomic_DNA"/>
</dbReference>
<dbReference type="InterPro" id="IPR001898">
    <property type="entry name" value="SLC13A/DASS"/>
</dbReference>
<feature type="transmembrane region" description="Helical" evidence="8">
    <location>
        <begin position="469"/>
        <end position="491"/>
    </location>
</feature>
<dbReference type="RefSeq" id="WP_104372020.1">
    <property type="nucleotide sequence ID" value="NZ_BFAV01000112.1"/>
</dbReference>
<evidence type="ECO:0000256" key="1">
    <source>
        <dbReference type="ARBA" id="ARBA00004141"/>
    </source>
</evidence>
<dbReference type="Pfam" id="PF00939">
    <property type="entry name" value="Na_sulph_symp"/>
    <property type="match status" value="1"/>
</dbReference>
<feature type="transmembrane region" description="Helical" evidence="8">
    <location>
        <begin position="440"/>
        <end position="457"/>
    </location>
</feature>
<sequence length="500" mass="53454">MSVPSPAGPASKEERLLDETKCKESGAKRSYALPGFILSWVVFAAILIFVPVSGGLTSEGRAALAVMGWASVIWLTNGLPIGISGLGIPLLLKLTGALPKLPQAFAGFTQDVTFLILGCFILAAIMQTTGLDRRIALGMVSRVKPKVGSVLKGVMAAHLVTAVLVPATNARGAIFLPIISGLNNLFGREGDGVSARKVLTMVGVGFASLASGTILMHSHMSNVIVAQTINQALGGNAITWGTWAWMNWPLLGVLVIIYYWANWIMKTKNIEVPGGIQEIKQQSAGLGRMSRTEWVVLAAFSLAIILWATDQYHKLGTSISTIIVVMLLFIPGLTSLCWKKVQSNTIWGTWLLLCGSLSLVSAFSSTGVDKWLASHLVGVAPHWGWIGVTIFICTVVQILRLGIVSNVAAVTLMAPVIAALAPMLKLNTVAFTMAVLNVDSYAFVLPISVTACLIAYGTEEFSFGEFVKVGAPLTLMVILYMTFVMVPWYAITGHPIWVAN</sequence>
<evidence type="ECO:0000256" key="4">
    <source>
        <dbReference type="ARBA" id="ARBA00022692"/>
    </source>
</evidence>
<dbReference type="PANTHER" id="PTHR10283">
    <property type="entry name" value="SOLUTE CARRIER FAMILY 13 MEMBER"/>
    <property type="match status" value="1"/>
</dbReference>